<accession>A0A7Y2L816</accession>
<dbReference type="GO" id="GO:0051539">
    <property type="term" value="F:4 iron, 4 sulfur cluster binding"/>
    <property type="evidence" value="ECO:0007669"/>
    <property type="project" value="UniProtKB-KW"/>
</dbReference>
<dbReference type="InterPro" id="IPR017896">
    <property type="entry name" value="4Fe4S_Fe-S-bd"/>
</dbReference>
<evidence type="ECO:0000256" key="2">
    <source>
        <dbReference type="ARBA" id="ARBA00022723"/>
    </source>
</evidence>
<name>A0A7Y2L816_9THEO</name>
<dbReference type="PROSITE" id="PS51379">
    <property type="entry name" value="4FE4S_FER_2"/>
    <property type="match status" value="2"/>
</dbReference>
<sequence>MRSEINDKEKQRKKLRINKEWCKGCGICVEFCPKKVLELKEGKVHLIDEEKCIKCGICETYCPDYAIYIEEV</sequence>
<evidence type="ECO:0000256" key="4">
    <source>
        <dbReference type="ARBA" id="ARBA00023014"/>
    </source>
</evidence>
<dbReference type="RefSeq" id="WP_170270287.1">
    <property type="nucleotide sequence ID" value="NZ_JABEQB010000004.1"/>
</dbReference>
<keyword evidence="4" id="KW-0411">Iron-sulfur</keyword>
<evidence type="ECO:0000259" key="5">
    <source>
        <dbReference type="PROSITE" id="PS51379"/>
    </source>
</evidence>
<proteinExistence type="predicted"/>
<protein>
    <submittedName>
        <fullName evidence="6">4Fe-4S binding protein</fullName>
    </submittedName>
</protein>
<dbReference type="GO" id="GO:0046872">
    <property type="term" value="F:metal ion binding"/>
    <property type="evidence" value="ECO:0007669"/>
    <property type="project" value="UniProtKB-KW"/>
</dbReference>
<dbReference type="Pfam" id="PF12838">
    <property type="entry name" value="Fer4_7"/>
    <property type="match status" value="1"/>
</dbReference>
<feature type="domain" description="4Fe-4S ferredoxin-type" evidence="5">
    <location>
        <begin position="13"/>
        <end position="42"/>
    </location>
</feature>
<evidence type="ECO:0000313" key="6">
    <source>
        <dbReference type="EMBL" id="NNG66106.1"/>
    </source>
</evidence>
<keyword evidence="2" id="KW-0479">Metal-binding</keyword>
<dbReference type="Gene3D" id="3.30.70.20">
    <property type="match status" value="1"/>
</dbReference>
<keyword evidence="1" id="KW-0004">4Fe-4S</keyword>
<dbReference type="PROSITE" id="PS00198">
    <property type="entry name" value="4FE4S_FER_1"/>
    <property type="match status" value="1"/>
</dbReference>
<dbReference type="Proteomes" id="UP000529861">
    <property type="component" value="Unassembled WGS sequence"/>
</dbReference>
<dbReference type="InterPro" id="IPR017900">
    <property type="entry name" value="4Fe4S_Fe_S_CS"/>
</dbReference>
<keyword evidence="3" id="KW-0408">Iron</keyword>
<dbReference type="EMBL" id="JABEQB010000004">
    <property type="protein sequence ID" value="NNG66106.1"/>
    <property type="molecule type" value="Genomic_DNA"/>
</dbReference>
<reference evidence="6 7" key="1">
    <citation type="submission" date="2020-04" db="EMBL/GenBank/DDBJ databases">
        <title>Draft genome sequence of Caldanaerobacter sunterraneus. strain 1523vc isolated from Griffin hot spring, Kamchatka, Russia.</title>
        <authorList>
            <person name="Toshchakov S.V."/>
            <person name="Podosokorskaya O.A."/>
            <person name="Kublanov I.V."/>
            <person name="Korzhenkov A."/>
            <person name="Patrushev M.V."/>
        </authorList>
    </citation>
    <scope>NUCLEOTIDE SEQUENCE [LARGE SCALE GENOMIC DNA]</scope>
    <source>
        <strain evidence="6 7">1523vc</strain>
    </source>
</reference>
<gene>
    <name evidence="6" type="ORF">HKI81_02480</name>
</gene>
<evidence type="ECO:0000256" key="3">
    <source>
        <dbReference type="ARBA" id="ARBA00023004"/>
    </source>
</evidence>
<dbReference type="AlphaFoldDB" id="A0A7Y2L816"/>
<dbReference type="InterPro" id="IPR050572">
    <property type="entry name" value="Fe-S_Ferredoxin"/>
</dbReference>
<organism evidence="6 7">
    <name type="scientific">Caldanaerobacter subterraneus</name>
    <dbReference type="NCBI Taxonomy" id="911092"/>
    <lineage>
        <taxon>Bacteria</taxon>
        <taxon>Bacillati</taxon>
        <taxon>Bacillota</taxon>
        <taxon>Clostridia</taxon>
        <taxon>Thermoanaerobacterales</taxon>
        <taxon>Thermoanaerobacteraceae</taxon>
        <taxon>Caldanaerobacter</taxon>
    </lineage>
</organism>
<dbReference type="PANTHER" id="PTHR43687:SF4">
    <property type="entry name" value="BLR5484 PROTEIN"/>
    <property type="match status" value="1"/>
</dbReference>
<feature type="domain" description="4Fe-4S ferredoxin-type" evidence="5">
    <location>
        <begin position="43"/>
        <end position="72"/>
    </location>
</feature>
<dbReference type="SUPFAM" id="SSF54862">
    <property type="entry name" value="4Fe-4S ferredoxins"/>
    <property type="match status" value="1"/>
</dbReference>
<evidence type="ECO:0000313" key="7">
    <source>
        <dbReference type="Proteomes" id="UP000529861"/>
    </source>
</evidence>
<evidence type="ECO:0000256" key="1">
    <source>
        <dbReference type="ARBA" id="ARBA00022485"/>
    </source>
</evidence>
<comment type="caution">
    <text evidence="6">The sequence shown here is derived from an EMBL/GenBank/DDBJ whole genome shotgun (WGS) entry which is preliminary data.</text>
</comment>
<dbReference type="PANTHER" id="PTHR43687">
    <property type="entry name" value="ADENYLYLSULFATE REDUCTASE, BETA SUBUNIT"/>
    <property type="match status" value="1"/>
</dbReference>